<dbReference type="InterPro" id="IPR012970">
    <property type="entry name" value="Lyase_8_alpha_N"/>
</dbReference>
<dbReference type="EMBL" id="MH577296">
    <property type="protein sequence ID" value="QBI90320.1"/>
    <property type="molecule type" value="Genomic_DNA"/>
</dbReference>
<dbReference type="Gene3D" id="1.50.10.100">
    <property type="entry name" value="Chondroitin AC/alginate lyase"/>
    <property type="match status" value="1"/>
</dbReference>
<name>A0A481VB82_9ABAC</name>
<dbReference type="Pfam" id="PF08124">
    <property type="entry name" value="Lyase_8_N"/>
    <property type="match status" value="1"/>
</dbReference>
<dbReference type="Pfam" id="PF04850">
    <property type="entry name" value="Baculo_E66"/>
    <property type="match status" value="1"/>
</dbReference>
<feature type="domain" description="Baculovirus ODV-E66 C-terminal" evidence="1">
    <location>
        <begin position="290"/>
        <end position="617"/>
    </location>
</feature>
<sequence length="677" mass="76421">MWAFLFALIIVVIVILFVYQFLSNPSPTPTMANVSSSLGTEKETTATDLESFENYYRNTLQYKFLQKAEKVANPTRQFCDDGNIFVGLDPWNSVPQFGTVLHTLIGYGVRFRNPSDSLYLNPQLAANLHEAMYTIVSHLPFPAPVNQAPWGIQAEWYHFSITMPEVFQNTCIVLRGFYNLDELVIKVFDEYLPLPTFALGWWRTAGNAMRMCLPYSYGQLLRGYSFGQIKAEEQVQYVLKLINFPIVVSGNGIHQDFAYFDHTDVRAYGYLINSFFTFDYYNFLFGEATVNMQNIYNSISLIGSRQGLANPAVLSRNGTHFSNVLGFFIDYLNGVISGDFSKILTIRNEKYFGSVVGQSPEIAYYEADPTNNRHAPLWTMTRKIWANGARVIPYRSPMLGLESGILLLGNLSGEVIIPTTGPSTSSFHPAFAYTGICATKNAGVMAMHARFDALAVEYYSYTLYHRYGMFHMYERIKSLRTLTSTSIRCVVLTKDLTQESRWTSNSNNQVSNGVVTKHHNIVNNGNLGGLSNFDTRTLELINMQSVEQIISSERVNNGKGITCFSLLVEDALDTDNTTIVRVPDTDAFIVTTNSSTIQCIVDFPILILKDTEHREITINNATSKSRLTHQLLFEDIEKPLSLASMTISDLIVPATISKTLNSFYFENVHSNQFKFNY</sequence>
<dbReference type="InterPro" id="IPR043082">
    <property type="entry name" value="Baculo_ODV-E66_core"/>
</dbReference>
<protein>
    <submittedName>
        <fullName evidence="3">Odv-e66</fullName>
    </submittedName>
</protein>
<dbReference type="InterPro" id="IPR006934">
    <property type="entry name" value="ODV-E66_C_baculovirus"/>
</dbReference>
<dbReference type="SUPFAM" id="SSF48230">
    <property type="entry name" value="Chondroitin AC/alginate lyase"/>
    <property type="match status" value="1"/>
</dbReference>
<organism evidence="3">
    <name type="scientific">Trichoplusia ni single nucleopolyhedrovirus</name>
    <dbReference type="NCBI Taxonomy" id="332054"/>
    <lineage>
        <taxon>Viruses</taxon>
        <taxon>Viruses incertae sedis</taxon>
        <taxon>Naldaviricetes</taxon>
        <taxon>Lefavirales</taxon>
        <taxon>Baculoviridae</taxon>
        <taxon>Alphabaculovirus</taxon>
        <taxon>Alphabaculovirus trini</taxon>
    </lineage>
</organism>
<accession>A0A481VB82</accession>
<reference evidence="3" key="1">
    <citation type="submission" date="2018-07" db="EMBL/GenBank/DDBJ databases">
        <title>A new Alphabaculovirus highly virulent isolated from Trichoplusia ni (TnSNPV).</title>
        <authorList>
            <person name="Bivian-Hernandez M.D.L.A."/>
            <person name="Del Rincon-Castro M.C."/>
            <person name="Ibarra J.E."/>
        </authorList>
    </citation>
    <scope>NUCLEOTIDE SEQUENCE</scope>
    <source>
        <strain evidence="3">LBIV-4</strain>
    </source>
</reference>
<dbReference type="Gene3D" id="2.70.98.100">
    <property type="entry name" value="Baculovirus E66 occlusion-derived virus envelope protein, domain 2"/>
    <property type="match status" value="1"/>
</dbReference>
<evidence type="ECO:0000259" key="2">
    <source>
        <dbReference type="Pfam" id="PF08124"/>
    </source>
</evidence>
<feature type="domain" description="Polysaccharide lyase 8 N-terminal alpha-helical" evidence="2">
    <location>
        <begin position="109"/>
        <end position="266"/>
    </location>
</feature>
<evidence type="ECO:0000259" key="1">
    <source>
        <dbReference type="Pfam" id="PF04850"/>
    </source>
</evidence>
<proteinExistence type="predicted"/>
<evidence type="ECO:0000313" key="3">
    <source>
        <dbReference type="EMBL" id="QBI90320.1"/>
    </source>
</evidence>
<dbReference type="InterPro" id="IPR008929">
    <property type="entry name" value="Chondroitin_lyas"/>
</dbReference>
<dbReference type="GO" id="GO:0019031">
    <property type="term" value="C:viral envelope"/>
    <property type="evidence" value="ECO:0007669"/>
    <property type="project" value="InterPro"/>
</dbReference>